<evidence type="ECO:0000313" key="1">
    <source>
        <dbReference type="EMBL" id="RAL59913.1"/>
    </source>
</evidence>
<dbReference type="Proteomes" id="UP000249056">
    <property type="component" value="Unassembled WGS sequence"/>
</dbReference>
<evidence type="ECO:0000313" key="2">
    <source>
        <dbReference type="Proteomes" id="UP000249056"/>
    </source>
</evidence>
<proteinExistence type="predicted"/>
<protein>
    <submittedName>
        <fullName evidence="1">Uncharacterized protein</fullName>
    </submittedName>
</protein>
<dbReference type="EMBL" id="QKRW01000046">
    <property type="protein sequence ID" value="RAL59913.1"/>
    <property type="molecule type" value="Genomic_DNA"/>
</dbReference>
<comment type="caution">
    <text evidence="1">The sequence shown here is derived from an EMBL/GenBank/DDBJ whole genome shotgun (WGS) entry which is preliminary data.</text>
</comment>
<keyword evidence="2" id="KW-1185">Reference proteome</keyword>
<organism evidence="1 2">
    <name type="scientific">Monilinia fructigena</name>
    <dbReference type="NCBI Taxonomy" id="38457"/>
    <lineage>
        <taxon>Eukaryota</taxon>
        <taxon>Fungi</taxon>
        <taxon>Dikarya</taxon>
        <taxon>Ascomycota</taxon>
        <taxon>Pezizomycotina</taxon>
        <taxon>Leotiomycetes</taxon>
        <taxon>Helotiales</taxon>
        <taxon>Sclerotiniaceae</taxon>
        <taxon>Monilinia</taxon>
    </lineage>
</organism>
<sequence>MKKTKLRIGHETIPVFPKGTFGKRTPGYMELLKENDEINPSTPEARRSGRCGNGGEKSIVQYPGNDFSSLPFQPWRGAIGLVAAKQ</sequence>
<gene>
    <name evidence="1" type="ORF">DID88_000540</name>
</gene>
<reference evidence="1 2" key="1">
    <citation type="submission" date="2018-06" db="EMBL/GenBank/DDBJ databases">
        <title>Genome Sequence of the Brown Rot Fungal Pathogen Monilinia fructigena.</title>
        <authorList>
            <person name="Landi L."/>
            <person name="De Miccolis Angelini R.M."/>
            <person name="Pollastro S."/>
            <person name="Abate D."/>
            <person name="Faretra F."/>
            <person name="Romanazzi G."/>
        </authorList>
    </citation>
    <scope>NUCLEOTIDE SEQUENCE [LARGE SCALE GENOMIC DNA]</scope>
    <source>
        <strain evidence="1 2">Mfrg269</strain>
    </source>
</reference>
<accession>A0A395IKL3</accession>
<dbReference type="AlphaFoldDB" id="A0A395IKL3"/>
<name>A0A395IKL3_9HELO</name>